<reference evidence="3" key="1">
    <citation type="submission" date="2015-09" db="EMBL/GenBank/DDBJ databases">
        <authorList>
            <consortium name="Pathogen Informatics"/>
        </authorList>
    </citation>
    <scope>NUCLEOTIDE SEQUENCE</scope>
    <source>
        <strain evidence="3">2789STDY5834896</strain>
    </source>
</reference>
<dbReference type="PROSITE" id="PS00383">
    <property type="entry name" value="TYR_PHOSPHATASE_1"/>
    <property type="match status" value="1"/>
</dbReference>
<dbReference type="AlphaFoldDB" id="A0A1C6HVI2"/>
<dbReference type="Pfam" id="PF13350">
    <property type="entry name" value="Y_phosphatase3"/>
    <property type="match status" value="1"/>
</dbReference>
<protein>
    <submittedName>
        <fullName evidence="3">Tyrosine-protein phosphatase</fullName>
        <ecNumber evidence="3">3.1.3.48</ecNumber>
    </submittedName>
</protein>
<dbReference type="SUPFAM" id="SSF52799">
    <property type="entry name" value="(Phosphotyrosine protein) phosphatases II"/>
    <property type="match status" value="1"/>
</dbReference>
<gene>
    <name evidence="3" type="primary">iphP_2</name>
    <name evidence="3" type="ORF">SAMEA3545359_01080</name>
</gene>
<comment type="similarity">
    <text evidence="1">Belongs to the protein-tyrosine phosphatase family.</text>
</comment>
<dbReference type="Gene3D" id="3.90.190.10">
    <property type="entry name" value="Protein tyrosine phosphatase superfamily"/>
    <property type="match status" value="1"/>
</dbReference>
<accession>A0A1C6HVI2</accession>
<dbReference type="InterPro" id="IPR026893">
    <property type="entry name" value="Tyr/Ser_Pase_IphP-type"/>
</dbReference>
<dbReference type="InterPro" id="IPR000387">
    <property type="entry name" value="Tyr_Pase_dom"/>
</dbReference>
<dbReference type="PROSITE" id="PS50056">
    <property type="entry name" value="TYR_PHOSPHATASE_2"/>
    <property type="match status" value="1"/>
</dbReference>
<feature type="domain" description="Tyrosine specific protein phosphatases" evidence="2">
    <location>
        <begin position="125"/>
        <end position="161"/>
    </location>
</feature>
<dbReference type="GO" id="GO:0004725">
    <property type="term" value="F:protein tyrosine phosphatase activity"/>
    <property type="evidence" value="ECO:0007669"/>
    <property type="project" value="UniProtKB-EC"/>
</dbReference>
<sequence>MITKNTLAVSRPLPLQGAKNVRDLGGYIGTGGVATRRGAFLRADSLGRLSEQDRQALYQYGVRCVIDLRSEQELQREPNRLKGYCDIEYENISISDGVQSSGLQGNDFPPTMADLYIGLLDSAGPSIYQVMQTALRHPRETVLFHCSAGKDRTGTVAMLLLELCGVSEEAIIADYVATEIYMKDLFASQKAQMEALGMHVPDYLLQAKPQDMARTLQHLHHRYRSAAGYLAEIGLSSEEIQALQRKLIGE</sequence>
<dbReference type="InterPro" id="IPR016130">
    <property type="entry name" value="Tyr_Pase_AS"/>
</dbReference>
<dbReference type="EMBL" id="FMHG01000001">
    <property type="protein sequence ID" value="SCJ61764.1"/>
    <property type="molecule type" value="Genomic_DNA"/>
</dbReference>
<dbReference type="InterPro" id="IPR029021">
    <property type="entry name" value="Prot-tyrosine_phosphatase-like"/>
</dbReference>
<name>A0A1C6HVI2_9FIRM</name>
<dbReference type="PANTHER" id="PTHR31126:SF1">
    <property type="entry name" value="TYROSINE SPECIFIC PROTEIN PHOSPHATASES DOMAIN-CONTAINING PROTEIN"/>
    <property type="match status" value="1"/>
</dbReference>
<dbReference type="PANTHER" id="PTHR31126">
    <property type="entry name" value="TYROSINE-PROTEIN PHOSPHATASE"/>
    <property type="match status" value="1"/>
</dbReference>
<evidence type="ECO:0000259" key="2">
    <source>
        <dbReference type="PROSITE" id="PS50056"/>
    </source>
</evidence>
<dbReference type="EC" id="3.1.3.48" evidence="3"/>
<evidence type="ECO:0000256" key="1">
    <source>
        <dbReference type="ARBA" id="ARBA00009580"/>
    </source>
</evidence>
<keyword evidence="3" id="KW-0378">Hydrolase</keyword>
<proteinExistence type="inferred from homology"/>
<evidence type="ECO:0000313" key="3">
    <source>
        <dbReference type="EMBL" id="SCJ61764.1"/>
    </source>
</evidence>
<organism evidence="3">
    <name type="scientific">uncultured Anaerotruncus sp</name>
    <dbReference type="NCBI Taxonomy" id="905011"/>
    <lineage>
        <taxon>Bacteria</taxon>
        <taxon>Bacillati</taxon>
        <taxon>Bacillota</taxon>
        <taxon>Clostridia</taxon>
        <taxon>Eubacteriales</taxon>
        <taxon>Oscillospiraceae</taxon>
        <taxon>Anaerotruncus</taxon>
        <taxon>environmental samples</taxon>
    </lineage>
</organism>